<comment type="cofactor">
    <cofactor evidence="1">
        <name>Mn(2+)</name>
        <dbReference type="ChEBI" id="CHEBI:29035"/>
    </cofactor>
</comment>
<dbReference type="OrthoDB" id="2011998at2759"/>
<dbReference type="PANTHER" id="PTHR12629">
    <property type="entry name" value="DIPHOSPHOINOSITOL POLYPHOSPHATE PHOSPHOHYDROLASE"/>
    <property type="match status" value="1"/>
</dbReference>
<accession>A0A5P1EHD7</accession>
<comment type="cofactor">
    <cofactor evidence="2">
        <name>Mg(2+)</name>
        <dbReference type="ChEBI" id="CHEBI:18420"/>
    </cofactor>
</comment>
<gene>
    <name evidence="9" type="ORF">A4U43_C07F35870</name>
</gene>
<comment type="similarity">
    <text evidence="3">Belongs to the Nudix hydrolase family.</text>
</comment>
<evidence type="ECO:0000256" key="2">
    <source>
        <dbReference type="ARBA" id="ARBA00001946"/>
    </source>
</evidence>
<dbReference type="FunFam" id="3.90.79.10:FF:000022">
    <property type="entry name" value="Nudix hydrolase 17, mitochondrial"/>
    <property type="match status" value="1"/>
</dbReference>
<keyword evidence="4" id="KW-0479">Metal-binding</keyword>
<dbReference type="InterPro" id="IPR047198">
    <property type="entry name" value="DDP-like_NUDIX"/>
</dbReference>
<keyword evidence="7" id="KW-0464">Manganese</keyword>
<evidence type="ECO:0000259" key="8">
    <source>
        <dbReference type="PROSITE" id="PS51462"/>
    </source>
</evidence>
<dbReference type="GO" id="GO:0016462">
    <property type="term" value="F:pyrophosphatase activity"/>
    <property type="evidence" value="ECO:0007669"/>
    <property type="project" value="InterPro"/>
</dbReference>
<evidence type="ECO:0000256" key="6">
    <source>
        <dbReference type="ARBA" id="ARBA00022842"/>
    </source>
</evidence>
<proteinExistence type="inferred from homology"/>
<dbReference type="GO" id="GO:0005634">
    <property type="term" value="C:nucleus"/>
    <property type="evidence" value="ECO:0007669"/>
    <property type="project" value="TreeGrafter"/>
</dbReference>
<dbReference type="Pfam" id="PF00293">
    <property type="entry name" value="NUDIX"/>
    <property type="match status" value="1"/>
</dbReference>
<dbReference type="Gene3D" id="3.90.79.10">
    <property type="entry name" value="Nucleoside Triphosphate Pyrophosphohydrolase"/>
    <property type="match status" value="1"/>
</dbReference>
<keyword evidence="5" id="KW-0378">Hydrolase</keyword>
<dbReference type="PROSITE" id="PS51462">
    <property type="entry name" value="NUDIX"/>
    <property type="match status" value="1"/>
</dbReference>
<evidence type="ECO:0000313" key="10">
    <source>
        <dbReference type="Proteomes" id="UP000243459"/>
    </source>
</evidence>
<organism evidence="9 10">
    <name type="scientific">Asparagus officinalis</name>
    <name type="common">Garden asparagus</name>
    <dbReference type="NCBI Taxonomy" id="4686"/>
    <lineage>
        <taxon>Eukaryota</taxon>
        <taxon>Viridiplantae</taxon>
        <taxon>Streptophyta</taxon>
        <taxon>Embryophyta</taxon>
        <taxon>Tracheophyta</taxon>
        <taxon>Spermatophyta</taxon>
        <taxon>Magnoliopsida</taxon>
        <taxon>Liliopsida</taxon>
        <taxon>Asparagales</taxon>
        <taxon>Asparagaceae</taxon>
        <taxon>Asparagoideae</taxon>
        <taxon>Asparagus</taxon>
    </lineage>
</organism>
<dbReference type="CDD" id="cd04666">
    <property type="entry name" value="NUDIX_DIPP2_like_Nudt4"/>
    <property type="match status" value="1"/>
</dbReference>
<dbReference type="OMA" id="PYRYKDN"/>
<dbReference type="PROSITE" id="PS00893">
    <property type="entry name" value="NUDIX_BOX"/>
    <property type="match status" value="1"/>
</dbReference>
<reference evidence="10" key="1">
    <citation type="journal article" date="2017" name="Nat. Commun.">
        <title>The asparagus genome sheds light on the origin and evolution of a young Y chromosome.</title>
        <authorList>
            <person name="Harkess A."/>
            <person name="Zhou J."/>
            <person name="Xu C."/>
            <person name="Bowers J.E."/>
            <person name="Van der Hulst R."/>
            <person name="Ayyampalayam S."/>
            <person name="Mercati F."/>
            <person name="Riccardi P."/>
            <person name="McKain M.R."/>
            <person name="Kakrana A."/>
            <person name="Tang H."/>
            <person name="Ray J."/>
            <person name="Groenendijk J."/>
            <person name="Arikit S."/>
            <person name="Mathioni S.M."/>
            <person name="Nakano M."/>
            <person name="Shan H."/>
            <person name="Telgmann-Rauber A."/>
            <person name="Kanno A."/>
            <person name="Yue Z."/>
            <person name="Chen H."/>
            <person name="Li W."/>
            <person name="Chen Y."/>
            <person name="Xu X."/>
            <person name="Zhang Y."/>
            <person name="Luo S."/>
            <person name="Chen H."/>
            <person name="Gao J."/>
            <person name="Mao Z."/>
            <person name="Pires J.C."/>
            <person name="Luo M."/>
            <person name="Kudrna D."/>
            <person name="Wing R.A."/>
            <person name="Meyers B.C."/>
            <person name="Yi K."/>
            <person name="Kong H."/>
            <person name="Lavrijsen P."/>
            <person name="Sunseri F."/>
            <person name="Falavigna A."/>
            <person name="Ye Y."/>
            <person name="Leebens-Mack J.H."/>
            <person name="Chen G."/>
        </authorList>
    </citation>
    <scope>NUCLEOTIDE SEQUENCE [LARGE SCALE GENOMIC DNA]</scope>
    <source>
        <strain evidence="10">cv. DH0086</strain>
    </source>
</reference>
<keyword evidence="10" id="KW-1185">Reference proteome</keyword>
<dbReference type="Gramene" id="ONK65316">
    <property type="protein sequence ID" value="ONK65316"/>
    <property type="gene ID" value="A4U43_C07F35870"/>
</dbReference>
<dbReference type="PANTHER" id="PTHR12629:SF42">
    <property type="entry name" value="OS02G0734300 PROTEIN"/>
    <property type="match status" value="1"/>
</dbReference>
<dbReference type="SUPFAM" id="SSF55811">
    <property type="entry name" value="Nudix"/>
    <property type="match status" value="1"/>
</dbReference>
<protein>
    <recommendedName>
        <fullName evidence="8">Nudix hydrolase domain-containing protein</fullName>
    </recommendedName>
</protein>
<keyword evidence="6" id="KW-0460">Magnesium</keyword>
<evidence type="ECO:0000256" key="3">
    <source>
        <dbReference type="ARBA" id="ARBA00005582"/>
    </source>
</evidence>
<evidence type="ECO:0000313" key="9">
    <source>
        <dbReference type="EMBL" id="ONK65316.1"/>
    </source>
</evidence>
<evidence type="ECO:0000256" key="4">
    <source>
        <dbReference type="ARBA" id="ARBA00022723"/>
    </source>
</evidence>
<sequence>MVALVSRQGRQLQRYSDSGRRLVVGCIPYKLNINNQCNSDLIENMEVLVVSSQKGNENGMMFPKGGWESDETIKQAALREALEEAGVQGCIERRLGRWRYPSRTQHTINEGIMFPLNVSEELVHWPEMDVRERRWVSVEEAREMCEHVWMKEALDRLVRRISFSNMQKATKASSS</sequence>
<evidence type="ECO:0000256" key="5">
    <source>
        <dbReference type="ARBA" id="ARBA00022801"/>
    </source>
</evidence>
<feature type="domain" description="Nudix hydrolase" evidence="8">
    <location>
        <begin position="19"/>
        <end position="158"/>
    </location>
</feature>
<name>A0A5P1EHD7_ASPOF</name>
<dbReference type="InterPro" id="IPR020084">
    <property type="entry name" value="NUDIX_hydrolase_CS"/>
</dbReference>
<evidence type="ECO:0000256" key="1">
    <source>
        <dbReference type="ARBA" id="ARBA00001936"/>
    </source>
</evidence>
<dbReference type="GO" id="GO:0046872">
    <property type="term" value="F:metal ion binding"/>
    <property type="evidence" value="ECO:0007669"/>
    <property type="project" value="UniProtKB-KW"/>
</dbReference>
<dbReference type="EMBL" id="CM007387">
    <property type="protein sequence ID" value="ONK65316.1"/>
    <property type="molecule type" value="Genomic_DNA"/>
</dbReference>
<dbReference type="Proteomes" id="UP000243459">
    <property type="component" value="Chromosome 7"/>
</dbReference>
<dbReference type="InterPro" id="IPR015797">
    <property type="entry name" value="NUDIX_hydrolase-like_dom_sf"/>
</dbReference>
<dbReference type="InterPro" id="IPR000086">
    <property type="entry name" value="NUDIX_hydrolase_dom"/>
</dbReference>
<evidence type="ECO:0000256" key="7">
    <source>
        <dbReference type="ARBA" id="ARBA00023211"/>
    </source>
</evidence>
<dbReference type="GO" id="GO:0005737">
    <property type="term" value="C:cytoplasm"/>
    <property type="evidence" value="ECO:0007669"/>
    <property type="project" value="TreeGrafter"/>
</dbReference>
<dbReference type="AlphaFoldDB" id="A0A5P1EHD7"/>